<protein>
    <submittedName>
        <fullName evidence="3">Tyrosine-protein phosphatase</fullName>
    </submittedName>
</protein>
<sequence length="260" mass="27545">MTNVSLTLPFAGVSNARTYQALTTHDGQPLKGEQLIRSGRLARATPTDVAALQALNVTTVIDLRLPSEQAASPDIQSSAVQNIPAPLASDAVTAEYQTLPALFAFLRHHQGAVDWMIAGYQNMLLEPDQQASLAKMVRAVSAAPGAVLLHCSAGKDRTGVACALLLDALGVDRAFIYRDYLLTNTAAAEHAAALRNALRAAHGTGAMQEELAALGRADQRYLAAVFTLLDTRFAGSRGFIRETLGLAESGLHQLLSKFAG</sequence>
<gene>
    <name evidence="3" type="ORF">ACFQ41_11600</name>
</gene>
<dbReference type="Gene3D" id="3.90.190.10">
    <property type="entry name" value="Protein tyrosine phosphatase superfamily"/>
    <property type="match status" value="1"/>
</dbReference>
<dbReference type="SUPFAM" id="SSF52799">
    <property type="entry name" value="(Phosphotyrosine protein) phosphatases II"/>
    <property type="match status" value="1"/>
</dbReference>
<dbReference type="InterPro" id="IPR016130">
    <property type="entry name" value="Tyr_Pase_AS"/>
</dbReference>
<evidence type="ECO:0000313" key="3">
    <source>
        <dbReference type="EMBL" id="MFD1399955.1"/>
    </source>
</evidence>
<evidence type="ECO:0000256" key="1">
    <source>
        <dbReference type="ARBA" id="ARBA00009580"/>
    </source>
</evidence>
<organism evidence="3 4">
    <name type="scientific">Lacticaseibacillus suilingensis</name>
    <dbReference type="NCBI Taxonomy" id="2799577"/>
    <lineage>
        <taxon>Bacteria</taxon>
        <taxon>Bacillati</taxon>
        <taxon>Bacillota</taxon>
        <taxon>Bacilli</taxon>
        <taxon>Lactobacillales</taxon>
        <taxon>Lactobacillaceae</taxon>
        <taxon>Lacticaseibacillus</taxon>
    </lineage>
</organism>
<proteinExistence type="inferred from homology"/>
<evidence type="ECO:0000313" key="4">
    <source>
        <dbReference type="Proteomes" id="UP001597199"/>
    </source>
</evidence>
<feature type="domain" description="Tyrosine specific protein phosphatases" evidence="2">
    <location>
        <begin position="131"/>
        <end position="172"/>
    </location>
</feature>
<reference evidence="4" key="1">
    <citation type="journal article" date="2019" name="Int. J. Syst. Evol. Microbiol.">
        <title>The Global Catalogue of Microorganisms (GCM) 10K type strain sequencing project: providing services to taxonomists for standard genome sequencing and annotation.</title>
        <authorList>
            <consortium name="The Broad Institute Genomics Platform"/>
            <consortium name="The Broad Institute Genome Sequencing Center for Infectious Disease"/>
            <person name="Wu L."/>
            <person name="Ma J."/>
        </authorList>
    </citation>
    <scope>NUCLEOTIDE SEQUENCE [LARGE SCALE GENOMIC DNA]</scope>
    <source>
        <strain evidence="4">CCM 9110</strain>
    </source>
</reference>
<dbReference type="Proteomes" id="UP001597199">
    <property type="component" value="Unassembled WGS sequence"/>
</dbReference>
<dbReference type="Pfam" id="PF13350">
    <property type="entry name" value="Y_phosphatase3"/>
    <property type="match status" value="1"/>
</dbReference>
<keyword evidence="4" id="KW-1185">Reference proteome</keyword>
<dbReference type="PANTHER" id="PTHR31126:SF1">
    <property type="entry name" value="TYROSINE SPECIFIC PROTEIN PHOSPHATASES DOMAIN-CONTAINING PROTEIN"/>
    <property type="match status" value="1"/>
</dbReference>
<dbReference type="InterPro" id="IPR029021">
    <property type="entry name" value="Prot-tyrosine_phosphatase-like"/>
</dbReference>
<dbReference type="InterPro" id="IPR000387">
    <property type="entry name" value="Tyr_Pase_dom"/>
</dbReference>
<dbReference type="InterPro" id="IPR026893">
    <property type="entry name" value="Tyr/Ser_Pase_IphP-type"/>
</dbReference>
<evidence type="ECO:0000259" key="2">
    <source>
        <dbReference type="PROSITE" id="PS50056"/>
    </source>
</evidence>
<dbReference type="EMBL" id="JBHTOA010000046">
    <property type="protein sequence ID" value="MFD1399955.1"/>
    <property type="molecule type" value="Genomic_DNA"/>
</dbReference>
<dbReference type="RefSeq" id="WP_204118908.1">
    <property type="nucleotide sequence ID" value="NZ_BOLV01000009.1"/>
</dbReference>
<dbReference type="PANTHER" id="PTHR31126">
    <property type="entry name" value="TYROSINE-PROTEIN PHOSPHATASE"/>
    <property type="match status" value="1"/>
</dbReference>
<dbReference type="PROSITE" id="PS50056">
    <property type="entry name" value="TYR_PHOSPHATASE_2"/>
    <property type="match status" value="1"/>
</dbReference>
<dbReference type="PROSITE" id="PS00383">
    <property type="entry name" value="TYR_PHOSPHATASE_1"/>
    <property type="match status" value="1"/>
</dbReference>
<name>A0ABW4BJH4_9LACO</name>
<comment type="similarity">
    <text evidence="1">Belongs to the protein-tyrosine phosphatase family.</text>
</comment>
<comment type="caution">
    <text evidence="3">The sequence shown here is derived from an EMBL/GenBank/DDBJ whole genome shotgun (WGS) entry which is preliminary data.</text>
</comment>
<accession>A0ABW4BJH4</accession>